<comment type="caution">
    <text evidence="1">The sequence shown here is derived from an EMBL/GenBank/DDBJ whole genome shotgun (WGS) entry which is preliminary data.</text>
</comment>
<dbReference type="Proteomes" id="UP000765509">
    <property type="component" value="Unassembled WGS sequence"/>
</dbReference>
<protein>
    <submittedName>
        <fullName evidence="1">Uncharacterized protein</fullName>
    </submittedName>
</protein>
<evidence type="ECO:0000313" key="1">
    <source>
        <dbReference type="EMBL" id="MBW0520213.1"/>
    </source>
</evidence>
<reference evidence="1" key="1">
    <citation type="submission" date="2021-03" db="EMBL/GenBank/DDBJ databases">
        <title>Draft genome sequence of rust myrtle Austropuccinia psidii MF-1, a brazilian biotype.</title>
        <authorList>
            <person name="Quecine M.C."/>
            <person name="Pachon D.M.R."/>
            <person name="Bonatelli M.L."/>
            <person name="Correr F.H."/>
            <person name="Franceschini L.M."/>
            <person name="Leite T.F."/>
            <person name="Margarido G.R.A."/>
            <person name="Almeida C.A."/>
            <person name="Ferrarezi J.A."/>
            <person name="Labate C.A."/>
        </authorList>
    </citation>
    <scope>NUCLEOTIDE SEQUENCE</scope>
    <source>
        <strain evidence="1">MF-1</strain>
    </source>
</reference>
<organism evidence="1 2">
    <name type="scientific">Austropuccinia psidii MF-1</name>
    <dbReference type="NCBI Taxonomy" id="1389203"/>
    <lineage>
        <taxon>Eukaryota</taxon>
        <taxon>Fungi</taxon>
        <taxon>Dikarya</taxon>
        <taxon>Basidiomycota</taxon>
        <taxon>Pucciniomycotina</taxon>
        <taxon>Pucciniomycetes</taxon>
        <taxon>Pucciniales</taxon>
        <taxon>Sphaerophragmiaceae</taxon>
        <taxon>Austropuccinia</taxon>
    </lineage>
</organism>
<proteinExistence type="predicted"/>
<name>A0A9Q3EJR5_9BASI</name>
<dbReference type="EMBL" id="AVOT02027911">
    <property type="protein sequence ID" value="MBW0520213.1"/>
    <property type="molecule type" value="Genomic_DNA"/>
</dbReference>
<gene>
    <name evidence="1" type="ORF">O181_059928</name>
</gene>
<dbReference type="AlphaFoldDB" id="A0A9Q3EJR5"/>
<accession>A0A9Q3EJR5</accession>
<evidence type="ECO:0000313" key="2">
    <source>
        <dbReference type="Proteomes" id="UP000765509"/>
    </source>
</evidence>
<keyword evidence="2" id="KW-1185">Reference proteome</keyword>
<sequence>MSSKVLTCHKTCWAGFLSQFHFTITYHPGTLETLPDAFACWDDMYPERGVDLISKDPQNVHQVIKEDRIQESIFFSIKSTIFSDLVCQIQKEVWQDKDYKEVLRKPGQGESVKCYSLEPQAKLFLFKDRVVILSRKQI</sequence>